<dbReference type="AlphaFoldDB" id="A0A2X2J1L9"/>
<dbReference type="RefSeq" id="WP_112375222.1">
    <property type="nucleotide sequence ID" value="NZ_CP069793.1"/>
</dbReference>
<dbReference type="Proteomes" id="UP000251241">
    <property type="component" value="Unassembled WGS sequence"/>
</dbReference>
<name>A0A2X2J1L9_SPHMU</name>
<evidence type="ECO:0000313" key="2">
    <source>
        <dbReference type="Proteomes" id="UP000251241"/>
    </source>
</evidence>
<dbReference type="EMBL" id="UAUU01000009">
    <property type="protein sequence ID" value="SPZ88262.1"/>
    <property type="molecule type" value="Genomic_DNA"/>
</dbReference>
<evidence type="ECO:0000313" key="1">
    <source>
        <dbReference type="EMBL" id="SPZ88262.1"/>
    </source>
</evidence>
<gene>
    <name evidence="1" type="ORF">NCTC11343_03388</name>
</gene>
<protein>
    <submittedName>
        <fullName evidence="1">Uncharacterized protein</fullName>
    </submittedName>
</protein>
<dbReference type="GeneID" id="97183256"/>
<accession>A0A2X2J1L9</accession>
<sequence>MRKKNSRVTDKEYIGRGLALYIAVSLSTDTNESIAQRAGYKSNTLYNHFKKEFLSDSIMVKYGKAIPHDFSIDFPELAPYFRSNPVGGEKSYTELKLQFEGVQQKYTNLLESHNELLRAHTICREELSEANRTIEELKKEIRSLKTN</sequence>
<reference evidence="1 2" key="1">
    <citation type="submission" date="2018-06" db="EMBL/GenBank/DDBJ databases">
        <authorList>
            <consortium name="Pathogen Informatics"/>
            <person name="Doyle S."/>
        </authorList>
    </citation>
    <scope>NUCLEOTIDE SEQUENCE [LARGE SCALE GENOMIC DNA]</scope>
    <source>
        <strain evidence="1 2">NCTC11343</strain>
    </source>
</reference>
<proteinExistence type="predicted"/>
<organism evidence="1 2">
    <name type="scientific">Sphingobacterium multivorum</name>
    <dbReference type="NCBI Taxonomy" id="28454"/>
    <lineage>
        <taxon>Bacteria</taxon>
        <taxon>Pseudomonadati</taxon>
        <taxon>Bacteroidota</taxon>
        <taxon>Sphingobacteriia</taxon>
        <taxon>Sphingobacteriales</taxon>
        <taxon>Sphingobacteriaceae</taxon>
        <taxon>Sphingobacterium</taxon>
    </lineage>
</organism>